<organism evidence="1 2">
    <name type="scientific">Aspergillus phoenicis ATCC 13157</name>
    <dbReference type="NCBI Taxonomy" id="1353007"/>
    <lineage>
        <taxon>Eukaryota</taxon>
        <taxon>Fungi</taxon>
        <taxon>Dikarya</taxon>
        <taxon>Ascomycota</taxon>
        <taxon>Pezizomycotina</taxon>
        <taxon>Eurotiomycetes</taxon>
        <taxon>Eurotiomycetidae</taxon>
        <taxon>Eurotiales</taxon>
        <taxon>Aspergillaceae</taxon>
        <taxon>Aspergillus</taxon>
    </lineage>
</organism>
<evidence type="ECO:0000313" key="2">
    <source>
        <dbReference type="Proteomes" id="UP000254937"/>
    </source>
</evidence>
<name>A0A370PZL8_ASPPH</name>
<dbReference type="AlphaFoldDB" id="A0A370PZL8"/>
<reference evidence="1 2" key="1">
    <citation type="submission" date="2018-07" db="EMBL/GenBank/DDBJ databases">
        <title>Section-level genome sequencing of Aspergillus section Nigri to investigate inter- and intra-species variation.</title>
        <authorList>
            <consortium name="DOE Joint Genome Institute"/>
            <person name="Vesth T.C."/>
            <person name="Nybo J.L."/>
            <person name="Theobald S."/>
            <person name="Frisvad J.C."/>
            <person name="Larsen T.O."/>
            <person name="Nielsen K.F."/>
            <person name="Hoof J.B."/>
            <person name="Brandl J."/>
            <person name="Salamov A."/>
            <person name="Riley R."/>
            <person name="Gladden J.M."/>
            <person name="Phatale P."/>
            <person name="Nielsen M.T."/>
            <person name="Lyhne E.K."/>
            <person name="Kogle M.E."/>
            <person name="Strasser K."/>
            <person name="McDonnell E."/>
            <person name="Barry K."/>
            <person name="Clum A."/>
            <person name="Chen C."/>
            <person name="Nolan M."/>
            <person name="Sandor L."/>
            <person name="Kuo A."/>
            <person name="Lipzen A."/>
            <person name="Hainaut M."/>
            <person name="Drula E."/>
            <person name="Tsang A."/>
            <person name="Magnuson J.K."/>
            <person name="Henrissat B."/>
            <person name="Wiebenga A."/>
            <person name="Simmons B.A."/>
            <person name="Makela M.R."/>
            <person name="De vries R.P."/>
            <person name="Grigoriev I.V."/>
            <person name="Mortensen U.H."/>
            <person name="Baker S.E."/>
            <person name="Andersen M.R."/>
        </authorList>
    </citation>
    <scope>NUCLEOTIDE SEQUENCE [LARGE SCALE GENOMIC DNA]</scope>
    <source>
        <strain evidence="1 2">ATCC 13157</strain>
    </source>
</reference>
<dbReference type="EMBL" id="KZ851844">
    <property type="protein sequence ID" value="RDK47639.1"/>
    <property type="molecule type" value="Genomic_DNA"/>
</dbReference>
<gene>
    <name evidence="1" type="ORF">M752DRAFT_3465</name>
</gene>
<accession>A0A370PZL8</accession>
<protein>
    <submittedName>
        <fullName evidence="1">Uncharacterized protein</fullName>
    </submittedName>
</protein>
<dbReference type="Proteomes" id="UP000254937">
    <property type="component" value="Unassembled WGS sequence"/>
</dbReference>
<sequence>MLASLIRVLLRPGTDVGGVFLHVTAMVPCCVHGTHMRITAPPAVPVHRSRLSTSLQYVPYRTGRFHNQEVTEEPVNVPRLGGEMAFFPSVSGTIIQR</sequence>
<keyword evidence="2" id="KW-1185">Reference proteome</keyword>
<proteinExistence type="predicted"/>
<evidence type="ECO:0000313" key="1">
    <source>
        <dbReference type="EMBL" id="RDK47639.1"/>
    </source>
</evidence>